<evidence type="ECO:0000313" key="4">
    <source>
        <dbReference type="Proteomes" id="UP000305654"/>
    </source>
</evidence>
<comment type="caution">
    <text evidence="3">The sequence shown here is derived from an EMBL/GenBank/DDBJ whole genome shotgun (WGS) entry which is preliminary data.</text>
</comment>
<dbReference type="Proteomes" id="UP000305654">
    <property type="component" value="Unassembled WGS sequence"/>
</dbReference>
<gene>
    <name evidence="3" type="ORF">FE263_14470</name>
</gene>
<protein>
    <submittedName>
        <fullName evidence="3">PepSY domain-containing protein</fullName>
    </submittedName>
</protein>
<feature type="compositionally biased region" description="Low complexity" evidence="1">
    <location>
        <begin position="20"/>
        <end position="41"/>
    </location>
</feature>
<dbReference type="EMBL" id="VCDI01000005">
    <property type="protein sequence ID" value="TLU71674.1"/>
    <property type="molecule type" value="Genomic_DNA"/>
</dbReference>
<keyword evidence="2" id="KW-0732">Signal</keyword>
<evidence type="ECO:0000313" key="3">
    <source>
        <dbReference type="EMBL" id="TLU71674.1"/>
    </source>
</evidence>
<keyword evidence="4" id="KW-1185">Reference proteome</keyword>
<name>A0A5R9J227_9PROT</name>
<feature type="chain" id="PRO_5024326497" evidence="2">
    <location>
        <begin position="20"/>
        <end position="115"/>
    </location>
</feature>
<evidence type="ECO:0000256" key="1">
    <source>
        <dbReference type="SAM" id="MobiDB-lite"/>
    </source>
</evidence>
<dbReference type="OrthoDB" id="7376531at2"/>
<feature type="signal peptide" evidence="2">
    <location>
        <begin position="1"/>
        <end position="19"/>
    </location>
</feature>
<accession>A0A5R9J227</accession>
<dbReference type="RefSeq" id="WP_138326744.1">
    <property type="nucleotide sequence ID" value="NZ_VCDI01000005.1"/>
</dbReference>
<organism evidence="3 4">
    <name type="scientific">Lichenicoccus roseus</name>
    <dbReference type="NCBI Taxonomy" id="2683649"/>
    <lineage>
        <taxon>Bacteria</taxon>
        <taxon>Pseudomonadati</taxon>
        <taxon>Pseudomonadota</taxon>
        <taxon>Alphaproteobacteria</taxon>
        <taxon>Acetobacterales</taxon>
        <taxon>Acetobacteraceae</taxon>
        <taxon>Lichenicoccus</taxon>
    </lineage>
</organism>
<proteinExistence type="predicted"/>
<evidence type="ECO:0000256" key="2">
    <source>
        <dbReference type="SAM" id="SignalP"/>
    </source>
</evidence>
<reference evidence="3 4" key="1">
    <citation type="submission" date="2019-05" db="EMBL/GenBank/DDBJ databases">
        <authorList>
            <person name="Pankratov T."/>
            <person name="Grouzdev D."/>
        </authorList>
    </citation>
    <scope>NUCLEOTIDE SEQUENCE [LARGE SCALE GENOMIC DNA]</scope>
    <source>
        <strain evidence="3 4">KEBCLARHB70R</strain>
    </source>
</reference>
<dbReference type="AlphaFoldDB" id="A0A5R9J227"/>
<sequence length="115" mass="11879">MRSIPLALAAALIATAASAQTTTNNGAATNNGTAAASGDNNQAVATTSADAPQPAHGANSFSHGEARRRITAHGFQKVASLHKDANGVWWGQGMKDGQQVRVWLDYKGNVGQQQP</sequence>
<feature type="region of interest" description="Disordered" evidence="1">
    <location>
        <begin position="20"/>
        <end position="69"/>
    </location>
</feature>